<name>A0A8J7KXT9_9ACTN</name>
<reference evidence="1" key="1">
    <citation type="submission" date="2020-11" db="EMBL/GenBank/DDBJ databases">
        <title>Sequencing the genomes of 1000 actinobacteria strains.</title>
        <authorList>
            <person name="Klenk H.-P."/>
        </authorList>
    </citation>
    <scope>NUCLEOTIDE SEQUENCE</scope>
    <source>
        <strain evidence="1">DSM 45356</strain>
    </source>
</reference>
<accession>A0A8J7KXT9</accession>
<evidence type="ECO:0000313" key="1">
    <source>
        <dbReference type="EMBL" id="MBG6138317.1"/>
    </source>
</evidence>
<proteinExistence type="predicted"/>
<dbReference type="EMBL" id="JADOUF010000001">
    <property type="protein sequence ID" value="MBG6138317.1"/>
    <property type="molecule type" value="Genomic_DNA"/>
</dbReference>
<protein>
    <submittedName>
        <fullName evidence="1">Uncharacterized protein</fullName>
    </submittedName>
</protein>
<dbReference type="RefSeq" id="WP_197005092.1">
    <property type="nucleotide sequence ID" value="NZ_BONS01000017.1"/>
</dbReference>
<organism evidence="1 2">
    <name type="scientific">Longispora fulva</name>
    <dbReference type="NCBI Taxonomy" id="619741"/>
    <lineage>
        <taxon>Bacteria</taxon>
        <taxon>Bacillati</taxon>
        <taxon>Actinomycetota</taxon>
        <taxon>Actinomycetes</taxon>
        <taxon>Micromonosporales</taxon>
        <taxon>Micromonosporaceae</taxon>
        <taxon>Longispora</taxon>
    </lineage>
</organism>
<dbReference type="Proteomes" id="UP000622552">
    <property type="component" value="Unassembled WGS sequence"/>
</dbReference>
<gene>
    <name evidence="1" type="ORF">IW245_004511</name>
</gene>
<comment type="caution">
    <text evidence="1">The sequence shown here is derived from an EMBL/GenBank/DDBJ whole genome shotgun (WGS) entry which is preliminary data.</text>
</comment>
<sequence>MIGWLRGEDATARPPLVGLETLDWARMQASDGHDAGDIPELLRRLASAHEGKPHRWADALLDVVLHGHSGMYLEPAEHVLPFLIALCGSERVDVAEAAVEVLLEIADTRAFHSPSRRPNSPELDEFEARVQAVLHAGVPTFQLLRSTWPSLQATAQELLDILEPRDQ</sequence>
<evidence type="ECO:0000313" key="2">
    <source>
        <dbReference type="Proteomes" id="UP000622552"/>
    </source>
</evidence>
<keyword evidence="2" id="KW-1185">Reference proteome</keyword>
<dbReference type="AlphaFoldDB" id="A0A8J7KXT9"/>